<dbReference type="Pfam" id="PF05229">
    <property type="entry name" value="SCPU"/>
    <property type="match status" value="1"/>
</dbReference>
<feature type="signal peptide" evidence="1">
    <location>
        <begin position="1"/>
        <end position="22"/>
    </location>
</feature>
<gene>
    <name evidence="3" type="ORF">PAQ31011_00255</name>
</gene>
<dbReference type="PANTHER" id="PTHR37089:SF3">
    <property type="entry name" value="EXPORTED PROTEIN"/>
    <property type="match status" value="1"/>
</dbReference>
<protein>
    <submittedName>
        <fullName evidence="3">Secreted pili protein involved in motility and biofilm formation</fullName>
    </submittedName>
</protein>
<dbReference type="PANTHER" id="PTHR37089">
    <property type="entry name" value="PROTEIN U-RELATED"/>
    <property type="match status" value="1"/>
</dbReference>
<dbReference type="OrthoDB" id="6506871at2"/>
<dbReference type="InterPro" id="IPR053167">
    <property type="entry name" value="Spore_coat_component"/>
</dbReference>
<accession>A0A5E4RQP2</accession>
<dbReference type="EMBL" id="CABPSN010000001">
    <property type="protein sequence ID" value="VVD64188.1"/>
    <property type="molecule type" value="Genomic_DNA"/>
</dbReference>
<dbReference type="AlphaFoldDB" id="A0A5E4RQP2"/>
<reference evidence="3 4" key="1">
    <citation type="submission" date="2019-08" db="EMBL/GenBank/DDBJ databases">
        <authorList>
            <person name="Peeters C."/>
        </authorList>
    </citation>
    <scope>NUCLEOTIDE SEQUENCE [LARGE SCALE GENOMIC DNA]</scope>
    <source>
        <strain evidence="3 4">LMG 31011</strain>
    </source>
</reference>
<evidence type="ECO:0000259" key="2">
    <source>
        <dbReference type="Pfam" id="PF05229"/>
    </source>
</evidence>
<organism evidence="3 4">
    <name type="scientific">Pandoraea aquatica</name>
    <dbReference type="NCBI Taxonomy" id="2508290"/>
    <lineage>
        <taxon>Bacteria</taxon>
        <taxon>Pseudomonadati</taxon>
        <taxon>Pseudomonadota</taxon>
        <taxon>Betaproteobacteria</taxon>
        <taxon>Burkholderiales</taxon>
        <taxon>Burkholderiaceae</taxon>
        <taxon>Pandoraea</taxon>
    </lineage>
</organism>
<proteinExistence type="predicted"/>
<evidence type="ECO:0000313" key="3">
    <source>
        <dbReference type="EMBL" id="VVD64188.1"/>
    </source>
</evidence>
<name>A0A5E4RQP2_9BURK</name>
<dbReference type="InterPro" id="IPR007893">
    <property type="entry name" value="Spore_coat_U/FanG"/>
</dbReference>
<evidence type="ECO:0000256" key="1">
    <source>
        <dbReference type="SAM" id="SignalP"/>
    </source>
</evidence>
<dbReference type="RefSeq" id="WP_150574123.1">
    <property type="nucleotide sequence ID" value="NZ_CABPSN010000001.1"/>
</dbReference>
<sequence>MWRCIGVHVLAGALTLPAVGVADTLLPKTRTMTVSAQIVAGCGLKGGGQDFGTLDFGVLPAMTAGDVSAVAQGGSLQFECTPGSTLRLSVGGGLKPDAANQRRNLQGPGGALVAYQLYADASRTQVLGIGQTVTLSVSGVVNLPIYGSLTLPGGALPAGVYTDTAQVTVTY</sequence>
<feature type="domain" description="Spore coat protein U/FanG" evidence="2">
    <location>
        <begin position="29"/>
        <end position="168"/>
    </location>
</feature>
<evidence type="ECO:0000313" key="4">
    <source>
        <dbReference type="Proteomes" id="UP000366819"/>
    </source>
</evidence>
<keyword evidence="1" id="KW-0732">Signal</keyword>
<keyword evidence="4" id="KW-1185">Reference proteome</keyword>
<dbReference type="Proteomes" id="UP000366819">
    <property type="component" value="Unassembled WGS sequence"/>
</dbReference>
<dbReference type="SMART" id="SM00972">
    <property type="entry name" value="SCPU"/>
    <property type="match status" value="1"/>
</dbReference>
<feature type="chain" id="PRO_5022995917" evidence="1">
    <location>
        <begin position="23"/>
        <end position="171"/>
    </location>
</feature>